<dbReference type="InterPro" id="IPR011009">
    <property type="entry name" value="Kinase-like_dom_sf"/>
</dbReference>
<reference evidence="2" key="2">
    <citation type="submission" date="2023-05" db="EMBL/GenBank/DDBJ databases">
        <authorList>
            <person name="Fouks B."/>
        </authorList>
    </citation>
    <scope>NUCLEOTIDE SEQUENCE</scope>
    <source>
        <strain evidence="2">Stay&amp;Tobe</strain>
        <tissue evidence="2">Testes</tissue>
    </source>
</reference>
<dbReference type="AlphaFoldDB" id="A0AAD8A2Y2"/>
<evidence type="ECO:0000313" key="2">
    <source>
        <dbReference type="EMBL" id="KAJ9590468.1"/>
    </source>
</evidence>
<dbReference type="Proteomes" id="UP001233999">
    <property type="component" value="Unassembled WGS sequence"/>
</dbReference>
<dbReference type="PANTHER" id="PTHR11012">
    <property type="entry name" value="PROTEIN KINASE-LIKE DOMAIN-CONTAINING"/>
    <property type="match status" value="1"/>
</dbReference>
<reference evidence="2" key="1">
    <citation type="journal article" date="2023" name="IScience">
        <title>Live-bearing cockroach genome reveals convergent evolutionary mechanisms linked to viviparity in insects and beyond.</title>
        <authorList>
            <person name="Fouks B."/>
            <person name="Harrison M.C."/>
            <person name="Mikhailova A.A."/>
            <person name="Marchal E."/>
            <person name="English S."/>
            <person name="Carruthers M."/>
            <person name="Jennings E.C."/>
            <person name="Chiamaka E.L."/>
            <person name="Frigard R.A."/>
            <person name="Pippel M."/>
            <person name="Attardo G.M."/>
            <person name="Benoit J.B."/>
            <person name="Bornberg-Bauer E."/>
            <person name="Tobe S.S."/>
        </authorList>
    </citation>
    <scope>NUCLEOTIDE SEQUENCE</scope>
    <source>
        <strain evidence="2">Stay&amp;Tobe</strain>
    </source>
</reference>
<dbReference type="PANTHER" id="PTHR11012:SF8">
    <property type="entry name" value="JUVENILE HORMONE-INDUCIBLE PROTEIN 26"/>
    <property type="match status" value="1"/>
</dbReference>
<comment type="caution">
    <text evidence="2">The sequence shown here is derived from an EMBL/GenBank/DDBJ whole genome shotgun (WGS) entry which is preliminary data.</text>
</comment>
<dbReference type="InterPro" id="IPR004119">
    <property type="entry name" value="EcKL"/>
</dbReference>
<feature type="domain" description="CHK kinase-like" evidence="1">
    <location>
        <begin position="133"/>
        <end position="322"/>
    </location>
</feature>
<dbReference type="SUPFAM" id="SSF56112">
    <property type="entry name" value="Protein kinase-like (PK-like)"/>
    <property type="match status" value="1"/>
</dbReference>
<organism evidence="2 3">
    <name type="scientific">Diploptera punctata</name>
    <name type="common">Pacific beetle cockroach</name>
    <dbReference type="NCBI Taxonomy" id="6984"/>
    <lineage>
        <taxon>Eukaryota</taxon>
        <taxon>Metazoa</taxon>
        <taxon>Ecdysozoa</taxon>
        <taxon>Arthropoda</taxon>
        <taxon>Hexapoda</taxon>
        <taxon>Insecta</taxon>
        <taxon>Pterygota</taxon>
        <taxon>Neoptera</taxon>
        <taxon>Polyneoptera</taxon>
        <taxon>Dictyoptera</taxon>
        <taxon>Blattodea</taxon>
        <taxon>Blaberoidea</taxon>
        <taxon>Blaberidae</taxon>
        <taxon>Diplopterinae</taxon>
        <taxon>Diploptera</taxon>
    </lineage>
</organism>
<evidence type="ECO:0000313" key="3">
    <source>
        <dbReference type="Proteomes" id="UP001233999"/>
    </source>
</evidence>
<dbReference type="EMBL" id="JASPKZ010004214">
    <property type="protein sequence ID" value="KAJ9590468.1"/>
    <property type="molecule type" value="Genomic_DNA"/>
</dbReference>
<dbReference type="Pfam" id="PF02958">
    <property type="entry name" value="EcKL"/>
    <property type="match status" value="1"/>
</dbReference>
<name>A0AAD8A2Y2_DIPPU</name>
<evidence type="ECO:0000259" key="1">
    <source>
        <dbReference type="SMART" id="SM00587"/>
    </source>
</evidence>
<sequence>MALITRFQRDILPLLASEYFHSNNYKVIKCEGTSQEKGDDHFTSNTCFINLVIQFEENAPETHAIILKLPPEDEDFQTFMGTDVLYHNEVTMYTETIPAFLTFIRNRCEFSYNEYDLFPKCYFAKWENKKGAVVLQDMRSVGFRVCEERVILDYDHCIVLLKTLGRFHAISYGMKKLNSSFFHQMTKKFIETMITEKSFFEITLGRVVEYLERKKEIDEDTLQRFKNHIKEPLKLMMGLIKPKEPLAVLCHGDFCRNNVLFKYEDGKPCAVKFFDFQTVRYASPMTDISFMCFLNTTSEFRRKHWDEMLSVYHRSLVESLADILGCAVTGVEQEYTLEMIRNEFRNYAFYGFMIDDFFLPEMVAGPVEQINYDEMAHKTMKDLAEAYAKIGGDSATALVADMVKDMAEMGVF</sequence>
<accession>A0AAD8A2Y2</accession>
<gene>
    <name evidence="2" type="ORF">L9F63_016499</name>
</gene>
<proteinExistence type="predicted"/>
<dbReference type="SMART" id="SM00587">
    <property type="entry name" value="CHK"/>
    <property type="match status" value="1"/>
</dbReference>
<keyword evidence="3" id="KW-1185">Reference proteome</keyword>
<dbReference type="InterPro" id="IPR015897">
    <property type="entry name" value="CHK_kinase-like"/>
</dbReference>
<dbReference type="Gene3D" id="3.90.1200.10">
    <property type="match status" value="1"/>
</dbReference>
<protein>
    <recommendedName>
        <fullName evidence="1">CHK kinase-like domain-containing protein</fullName>
    </recommendedName>
</protein>